<name>A0AAE1NGH6_9EUCA</name>
<dbReference type="EMBL" id="JAWZYT010006176">
    <property type="protein sequence ID" value="KAK4288685.1"/>
    <property type="molecule type" value="Genomic_DNA"/>
</dbReference>
<sequence>MIINIDCPRKPPPERLIHIITPTTTTHYSSHHSHHHHQNASSIHLITPYFTTSTSTSPLLTHTTTRFLIQSPTLSRMCFMPSPSQLPLRASPHNGLNQPRSLAGIFMVIPSGCWYEGAGIKGPRSEWNRKKTTAAKEDVET</sequence>
<dbReference type="AlphaFoldDB" id="A0AAE1NGH6"/>
<reference evidence="1" key="1">
    <citation type="submission" date="2023-11" db="EMBL/GenBank/DDBJ databases">
        <title>Genome assemblies of two species of porcelain crab, Petrolisthes cinctipes and Petrolisthes manimaculis (Anomura: Porcellanidae).</title>
        <authorList>
            <person name="Angst P."/>
        </authorList>
    </citation>
    <scope>NUCLEOTIDE SEQUENCE</scope>
    <source>
        <strain evidence="1">PB745_02</strain>
        <tissue evidence="1">Gill</tissue>
    </source>
</reference>
<keyword evidence="2" id="KW-1185">Reference proteome</keyword>
<proteinExistence type="predicted"/>
<protein>
    <submittedName>
        <fullName evidence="1">Uncharacterized protein</fullName>
    </submittedName>
</protein>
<evidence type="ECO:0000313" key="1">
    <source>
        <dbReference type="EMBL" id="KAK4288685.1"/>
    </source>
</evidence>
<dbReference type="Proteomes" id="UP001292094">
    <property type="component" value="Unassembled WGS sequence"/>
</dbReference>
<accession>A0AAE1NGH6</accession>
<organism evidence="1 2">
    <name type="scientific">Petrolisthes manimaculis</name>
    <dbReference type="NCBI Taxonomy" id="1843537"/>
    <lineage>
        <taxon>Eukaryota</taxon>
        <taxon>Metazoa</taxon>
        <taxon>Ecdysozoa</taxon>
        <taxon>Arthropoda</taxon>
        <taxon>Crustacea</taxon>
        <taxon>Multicrustacea</taxon>
        <taxon>Malacostraca</taxon>
        <taxon>Eumalacostraca</taxon>
        <taxon>Eucarida</taxon>
        <taxon>Decapoda</taxon>
        <taxon>Pleocyemata</taxon>
        <taxon>Anomura</taxon>
        <taxon>Galatheoidea</taxon>
        <taxon>Porcellanidae</taxon>
        <taxon>Petrolisthes</taxon>
    </lineage>
</organism>
<evidence type="ECO:0000313" key="2">
    <source>
        <dbReference type="Proteomes" id="UP001292094"/>
    </source>
</evidence>
<gene>
    <name evidence="1" type="ORF">Pmani_038294</name>
</gene>
<comment type="caution">
    <text evidence="1">The sequence shown here is derived from an EMBL/GenBank/DDBJ whole genome shotgun (WGS) entry which is preliminary data.</text>
</comment>